<dbReference type="Proteomes" id="UP000233837">
    <property type="component" value="Unassembled WGS sequence"/>
</dbReference>
<proteinExistence type="predicted"/>
<accession>A0A2I0VC40</accession>
<reference evidence="2 3" key="1">
    <citation type="journal article" date="2016" name="Sci. Rep.">
        <title>The Dendrobium catenatum Lindl. genome sequence provides insights into polysaccharide synthase, floral development and adaptive evolution.</title>
        <authorList>
            <person name="Zhang G.Q."/>
            <person name="Xu Q."/>
            <person name="Bian C."/>
            <person name="Tsai W.C."/>
            <person name="Yeh C.M."/>
            <person name="Liu K.W."/>
            <person name="Yoshida K."/>
            <person name="Zhang L.S."/>
            <person name="Chang S.B."/>
            <person name="Chen F."/>
            <person name="Shi Y."/>
            <person name="Su Y.Y."/>
            <person name="Zhang Y.Q."/>
            <person name="Chen L.J."/>
            <person name="Yin Y."/>
            <person name="Lin M."/>
            <person name="Huang H."/>
            <person name="Deng H."/>
            <person name="Wang Z.W."/>
            <person name="Zhu S.L."/>
            <person name="Zhao X."/>
            <person name="Deng C."/>
            <person name="Niu S.C."/>
            <person name="Huang J."/>
            <person name="Wang M."/>
            <person name="Liu G.H."/>
            <person name="Yang H.J."/>
            <person name="Xiao X.J."/>
            <person name="Hsiao Y.Y."/>
            <person name="Wu W.L."/>
            <person name="Chen Y.Y."/>
            <person name="Mitsuda N."/>
            <person name="Ohme-Takagi M."/>
            <person name="Luo Y.B."/>
            <person name="Van de Peer Y."/>
            <person name="Liu Z.J."/>
        </authorList>
    </citation>
    <scope>NUCLEOTIDE SEQUENCE [LARGE SCALE GENOMIC DNA]</scope>
    <source>
        <tissue evidence="2">The whole plant</tissue>
    </source>
</reference>
<dbReference type="AlphaFoldDB" id="A0A2I0VC40"/>
<protein>
    <submittedName>
        <fullName evidence="2">Uncharacterized protein</fullName>
    </submittedName>
</protein>
<organism evidence="2 3">
    <name type="scientific">Dendrobium catenatum</name>
    <dbReference type="NCBI Taxonomy" id="906689"/>
    <lineage>
        <taxon>Eukaryota</taxon>
        <taxon>Viridiplantae</taxon>
        <taxon>Streptophyta</taxon>
        <taxon>Embryophyta</taxon>
        <taxon>Tracheophyta</taxon>
        <taxon>Spermatophyta</taxon>
        <taxon>Magnoliopsida</taxon>
        <taxon>Liliopsida</taxon>
        <taxon>Asparagales</taxon>
        <taxon>Orchidaceae</taxon>
        <taxon>Epidendroideae</taxon>
        <taxon>Malaxideae</taxon>
        <taxon>Dendrobiinae</taxon>
        <taxon>Dendrobium</taxon>
    </lineage>
</organism>
<dbReference type="EMBL" id="KZ503863">
    <property type="protein sequence ID" value="PKU60985.1"/>
    <property type="molecule type" value="Genomic_DNA"/>
</dbReference>
<gene>
    <name evidence="2" type="ORF">MA16_Dca022654</name>
</gene>
<name>A0A2I0VC40_9ASPA</name>
<keyword evidence="3" id="KW-1185">Reference proteome</keyword>
<feature type="region of interest" description="Disordered" evidence="1">
    <location>
        <begin position="31"/>
        <end position="50"/>
    </location>
</feature>
<evidence type="ECO:0000313" key="2">
    <source>
        <dbReference type="EMBL" id="PKU60985.1"/>
    </source>
</evidence>
<evidence type="ECO:0000313" key="3">
    <source>
        <dbReference type="Proteomes" id="UP000233837"/>
    </source>
</evidence>
<evidence type="ECO:0000256" key="1">
    <source>
        <dbReference type="SAM" id="MobiDB-lite"/>
    </source>
</evidence>
<sequence>MGAGGASRPEEEWLWLTCCSARGADLYRPTKRQEPGRSMLEEAPSGRSTNTARANKASFWGSCVPVAMACGLPIRPILKHGPRSLTCVRVNGCCSPVGARKLMCGNLFYRCTADRPRYFVKGLSVSMRVGTRTMVNYA</sequence>
<reference evidence="2 3" key="2">
    <citation type="journal article" date="2017" name="Nature">
        <title>The Apostasia genome and the evolution of orchids.</title>
        <authorList>
            <person name="Zhang G.Q."/>
            <person name="Liu K.W."/>
            <person name="Li Z."/>
            <person name="Lohaus R."/>
            <person name="Hsiao Y.Y."/>
            <person name="Niu S.C."/>
            <person name="Wang J.Y."/>
            <person name="Lin Y.C."/>
            <person name="Xu Q."/>
            <person name="Chen L.J."/>
            <person name="Yoshida K."/>
            <person name="Fujiwara S."/>
            <person name="Wang Z.W."/>
            <person name="Zhang Y.Q."/>
            <person name="Mitsuda N."/>
            <person name="Wang M."/>
            <person name="Liu G.H."/>
            <person name="Pecoraro L."/>
            <person name="Huang H.X."/>
            <person name="Xiao X.J."/>
            <person name="Lin M."/>
            <person name="Wu X.Y."/>
            <person name="Wu W.L."/>
            <person name="Chen Y.Y."/>
            <person name="Chang S.B."/>
            <person name="Sakamoto S."/>
            <person name="Ohme-Takagi M."/>
            <person name="Yagi M."/>
            <person name="Zeng S.J."/>
            <person name="Shen C.Y."/>
            <person name="Yeh C.M."/>
            <person name="Luo Y.B."/>
            <person name="Tsai W.C."/>
            <person name="Van de Peer Y."/>
            <person name="Liu Z.J."/>
        </authorList>
    </citation>
    <scope>NUCLEOTIDE SEQUENCE [LARGE SCALE GENOMIC DNA]</scope>
    <source>
        <tissue evidence="2">The whole plant</tissue>
    </source>
</reference>